<dbReference type="Gene3D" id="1.10.1660.10">
    <property type="match status" value="1"/>
</dbReference>
<dbReference type="PATRIC" id="fig|76731.3.peg.1931"/>
<dbReference type="EMBL" id="CP013729">
    <property type="protein sequence ID" value="ALV06363.1"/>
    <property type="molecule type" value="Genomic_DNA"/>
</dbReference>
<feature type="region of interest" description="Disordered" evidence="1">
    <location>
        <begin position="131"/>
        <end position="167"/>
    </location>
</feature>
<organism evidence="2 3">
    <name type="scientific">Roseateles depolymerans</name>
    <dbReference type="NCBI Taxonomy" id="76731"/>
    <lineage>
        <taxon>Bacteria</taxon>
        <taxon>Pseudomonadati</taxon>
        <taxon>Pseudomonadota</taxon>
        <taxon>Betaproteobacteria</taxon>
        <taxon>Burkholderiales</taxon>
        <taxon>Sphaerotilaceae</taxon>
        <taxon>Roseateles</taxon>
    </lineage>
</organism>
<dbReference type="PROSITE" id="PS50005">
    <property type="entry name" value="TPR"/>
    <property type="match status" value="1"/>
</dbReference>
<gene>
    <name evidence="2" type="ORF">RD2015_1884</name>
</gene>
<dbReference type="PANTHER" id="PTHR44809">
    <property type="match status" value="1"/>
</dbReference>
<dbReference type="Gene3D" id="1.25.40.10">
    <property type="entry name" value="Tetratricopeptide repeat domain"/>
    <property type="match status" value="1"/>
</dbReference>
<dbReference type="Pfam" id="PF13414">
    <property type="entry name" value="TPR_11"/>
    <property type="match status" value="1"/>
</dbReference>
<accession>A0A0U3N2B0</accession>
<dbReference type="PANTHER" id="PTHR44809:SF1">
    <property type="entry name" value="PROTEIN O-MANNOSYL-TRANSFERASE TMTC1"/>
    <property type="match status" value="1"/>
</dbReference>
<reference evidence="2 3" key="1">
    <citation type="submission" date="2015-12" db="EMBL/GenBank/DDBJ databases">
        <title>Complete genome of Roseateles depolymerans KCTC 42856.</title>
        <authorList>
            <person name="Kim K.M."/>
        </authorList>
    </citation>
    <scope>NUCLEOTIDE SEQUENCE [LARGE SCALE GENOMIC DNA]</scope>
    <source>
        <strain evidence="2 3">KCTC 42856</strain>
    </source>
</reference>
<dbReference type="STRING" id="76731.RD2015_1884"/>
<evidence type="ECO:0000256" key="1">
    <source>
        <dbReference type="SAM" id="MobiDB-lite"/>
    </source>
</evidence>
<dbReference type="RefSeq" id="WP_058934660.1">
    <property type="nucleotide sequence ID" value="NZ_CP013729.1"/>
</dbReference>
<dbReference type="SUPFAM" id="SSF48452">
    <property type="entry name" value="TPR-like"/>
    <property type="match status" value="1"/>
</dbReference>
<feature type="compositionally biased region" description="Low complexity" evidence="1">
    <location>
        <begin position="131"/>
        <end position="154"/>
    </location>
</feature>
<name>A0A0U3N2B0_9BURK</name>
<dbReference type="InterPro" id="IPR052943">
    <property type="entry name" value="TMTC_O-mannosyl-trnsfr"/>
</dbReference>
<dbReference type="KEGG" id="rdp:RD2015_1884"/>
<dbReference type="Proteomes" id="UP000060699">
    <property type="component" value="Chromosome"/>
</dbReference>
<dbReference type="InterPro" id="IPR011990">
    <property type="entry name" value="TPR-like_helical_dom_sf"/>
</dbReference>
<dbReference type="AlphaFoldDB" id="A0A0U3N2B0"/>
<evidence type="ECO:0000313" key="3">
    <source>
        <dbReference type="Proteomes" id="UP000060699"/>
    </source>
</evidence>
<proteinExistence type="predicted"/>
<sequence length="321" mass="34617">MPTADSGYSLRQAEKLVGVSRRFIQALVEADILRPSPAPPDDWRFSLRDMVVLRTAKALRDARIPHRKVVQALRNVQASLGEDEHLASIRLRASGRAIEASDQGLRRDALSGQLLLPLEDLSSAATMATSASPASSASSDSSDSFEASDASDSVDASDDSRSPDPAAASFLKEAPAVAGTDSSIAWRRFQQALHLEASDAAAAEAAYRQAIALDPCLDVAYVNLGALLCESHRCKEAVTLYDRALAHCGDTPLIHFNRATALEDTGRLHQAVQAYERALVLDPGLADAHYNLSVLMERLGQTQASLRHLSAYRRLHPPEDS</sequence>
<evidence type="ECO:0000313" key="2">
    <source>
        <dbReference type="EMBL" id="ALV06363.1"/>
    </source>
</evidence>
<protein>
    <submittedName>
        <fullName evidence="2">Uncharacterized protein</fullName>
    </submittedName>
</protein>
<dbReference type="InterPro" id="IPR019734">
    <property type="entry name" value="TPR_rpt"/>
</dbReference>
<dbReference type="SMART" id="SM00028">
    <property type="entry name" value="TPR"/>
    <property type="match status" value="2"/>
</dbReference>
<dbReference type="OrthoDB" id="9798174at2"/>
<keyword evidence="3" id="KW-1185">Reference proteome</keyword>